<sequence>MLAGDGVLVGRGAELHRLAPLVDAASSGGRGPAVAVVRGEPGIGRTALLAGVAAEAEAAGMRVLPLSGAVAEHGLEHAALADLLLPLRPFVDDLAPVQRSMLLACLALRPPLRPGPADELMVCRSAHTVLAAAGAHTPLLVLVDDLQWVDPASRRVLLYVARRLAGERVAVLLAHRDAPGGAGPATGLDGIPELSLGGLDDDACRELVRRAGGHVPDGLDPAKVTGGNPQALHDGLAAGRWDPLELGPALRRPWTAALRALPSRTRTALAALTATPSATAAELAPALGALGLRDGDLEPARRAGLLRRGPAARGAADVAHPLLGAAVRAAVPVAVRARVLRVLTAHADGDLHTAPATGDGLRATAVRVAALVLAGREREARAAIPATVPTGQADPWALLAAVLLAQSLVWIEDADAARRVLGPVLEGARAAAGPVLAHALVVRAELDWQRGAWPSAHAAAAEAMLRAGADGAAVGPALAALARVDAARGDFERCRERLERAVRAARPGPVLPIRVPAVHGLAALGAGEVDSAVAHLEQAWGRAGQDGLRGADAVAVAADLAEALVRSGRPDRAAPVVAWLRARAEGSGLVGPAAAAARCEGLLAADPESAAGCFAAAHRALGRADLPFEQARTLLLEGETLRRLRRPTLARVPLRAAAARFTGLGAHPWRERAERELGATGARAPSAADPEPVAADVTSLSPQELRIARTVAEGLNNAEAAAALYLSRKTVEAHLTRIYRKLGVRSRTDLVRLLG</sequence>
<dbReference type="InterPro" id="IPR041664">
    <property type="entry name" value="AAA_16"/>
</dbReference>
<dbReference type="PRINTS" id="PR00038">
    <property type="entry name" value="HTHLUXR"/>
</dbReference>
<protein>
    <submittedName>
        <fullName evidence="4">LuxR family transcriptional regulator</fullName>
    </submittedName>
</protein>
<dbReference type="InterPro" id="IPR000792">
    <property type="entry name" value="Tscrpt_reg_LuxR_C"/>
</dbReference>
<feature type="domain" description="HTH luxR-type" evidence="3">
    <location>
        <begin position="693"/>
        <end position="755"/>
    </location>
</feature>
<keyword evidence="1" id="KW-0547">Nucleotide-binding</keyword>
<dbReference type="RefSeq" id="WP_343977422.1">
    <property type="nucleotide sequence ID" value="NZ_BAAAJG010000008.1"/>
</dbReference>
<evidence type="ECO:0000256" key="1">
    <source>
        <dbReference type="ARBA" id="ARBA00022741"/>
    </source>
</evidence>
<evidence type="ECO:0000313" key="5">
    <source>
        <dbReference type="Proteomes" id="UP001597145"/>
    </source>
</evidence>
<name>A0ABW4FIJ7_9PSEU</name>
<reference evidence="5" key="1">
    <citation type="journal article" date="2019" name="Int. J. Syst. Evol. Microbiol.">
        <title>The Global Catalogue of Microorganisms (GCM) 10K type strain sequencing project: providing services to taxonomists for standard genome sequencing and annotation.</title>
        <authorList>
            <consortium name="The Broad Institute Genomics Platform"/>
            <consortium name="The Broad Institute Genome Sequencing Center for Infectious Disease"/>
            <person name="Wu L."/>
            <person name="Ma J."/>
        </authorList>
    </citation>
    <scope>NUCLEOTIDE SEQUENCE [LARGE SCALE GENOMIC DNA]</scope>
    <source>
        <strain evidence="5">JCM 12165</strain>
    </source>
</reference>
<evidence type="ECO:0000313" key="4">
    <source>
        <dbReference type="EMBL" id="MFD1530090.1"/>
    </source>
</evidence>
<dbReference type="PANTHER" id="PTHR16305:SF35">
    <property type="entry name" value="TRANSCRIPTIONAL ACTIVATOR DOMAIN"/>
    <property type="match status" value="1"/>
</dbReference>
<accession>A0ABW4FIJ7</accession>
<dbReference type="CDD" id="cd06170">
    <property type="entry name" value="LuxR_C_like"/>
    <property type="match status" value="1"/>
</dbReference>
<evidence type="ECO:0000259" key="3">
    <source>
        <dbReference type="PROSITE" id="PS50043"/>
    </source>
</evidence>
<dbReference type="SMART" id="SM00421">
    <property type="entry name" value="HTH_LUXR"/>
    <property type="match status" value="1"/>
</dbReference>
<comment type="caution">
    <text evidence="4">The sequence shown here is derived from an EMBL/GenBank/DDBJ whole genome shotgun (WGS) entry which is preliminary data.</text>
</comment>
<dbReference type="InterPro" id="IPR011990">
    <property type="entry name" value="TPR-like_helical_dom_sf"/>
</dbReference>
<gene>
    <name evidence="4" type="ORF">ACFSCY_11610</name>
</gene>
<dbReference type="EMBL" id="JBHUCP010000007">
    <property type="protein sequence ID" value="MFD1530090.1"/>
    <property type="molecule type" value="Genomic_DNA"/>
</dbReference>
<keyword evidence="5" id="KW-1185">Reference proteome</keyword>
<dbReference type="Gene3D" id="1.10.10.10">
    <property type="entry name" value="Winged helix-like DNA-binding domain superfamily/Winged helix DNA-binding domain"/>
    <property type="match status" value="1"/>
</dbReference>
<dbReference type="Gene3D" id="1.25.40.10">
    <property type="entry name" value="Tetratricopeptide repeat domain"/>
    <property type="match status" value="1"/>
</dbReference>
<dbReference type="InterPro" id="IPR027417">
    <property type="entry name" value="P-loop_NTPase"/>
</dbReference>
<dbReference type="Pfam" id="PF00196">
    <property type="entry name" value="GerE"/>
    <property type="match status" value="1"/>
</dbReference>
<proteinExistence type="predicted"/>
<keyword evidence="2" id="KW-0067">ATP-binding</keyword>
<dbReference type="SUPFAM" id="SSF46894">
    <property type="entry name" value="C-terminal effector domain of the bipartite response regulators"/>
    <property type="match status" value="1"/>
</dbReference>
<dbReference type="Pfam" id="PF13191">
    <property type="entry name" value="AAA_16"/>
    <property type="match status" value="1"/>
</dbReference>
<dbReference type="PROSITE" id="PS50043">
    <property type="entry name" value="HTH_LUXR_2"/>
    <property type="match status" value="1"/>
</dbReference>
<dbReference type="Proteomes" id="UP001597145">
    <property type="component" value="Unassembled WGS sequence"/>
</dbReference>
<evidence type="ECO:0000256" key="2">
    <source>
        <dbReference type="ARBA" id="ARBA00022840"/>
    </source>
</evidence>
<dbReference type="InterPro" id="IPR036388">
    <property type="entry name" value="WH-like_DNA-bd_sf"/>
</dbReference>
<dbReference type="SUPFAM" id="SSF52540">
    <property type="entry name" value="P-loop containing nucleoside triphosphate hydrolases"/>
    <property type="match status" value="1"/>
</dbReference>
<organism evidence="4 5">
    <name type="scientific">Pseudonocardia aurantiaca</name>
    <dbReference type="NCBI Taxonomy" id="75290"/>
    <lineage>
        <taxon>Bacteria</taxon>
        <taxon>Bacillati</taxon>
        <taxon>Actinomycetota</taxon>
        <taxon>Actinomycetes</taxon>
        <taxon>Pseudonocardiales</taxon>
        <taxon>Pseudonocardiaceae</taxon>
        <taxon>Pseudonocardia</taxon>
    </lineage>
</organism>
<dbReference type="PANTHER" id="PTHR16305">
    <property type="entry name" value="TESTICULAR SOLUBLE ADENYLYL CYCLASE"/>
    <property type="match status" value="1"/>
</dbReference>
<dbReference type="InterPro" id="IPR016032">
    <property type="entry name" value="Sig_transdc_resp-reg_C-effctor"/>
</dbReference>